<organism evidence="1">
    <name type="scientific">marine metagenome</name>
    <dbReference type="NCBI Taxonomy" id="408172"/>
    <lineage>
        <taxon>unclassified sequences</taxon>
        <taxon>metagenomes</taxon>
        <taxon>ecological metagenomes</taxon>
    </lineage>
</organism>
<accession>A0A382FSW8</accession>
<reference evidence="1" key="1">
    <citation type="submission" date="2018-05" db="EMBL/GenBank/DDBJ databases">
        <authorList>
            <person name="Lanie J.A."/>
            <person name="Ng W.-L."/>
            <person name="Kazmierczak K.M."/>
            <person name="Andrzejewski T.M."/>
            <person name="Davidsen T.M."/>
            <person name="Wayne K.J."/>
            <person name="Tettelin H."/>
            <person name="Glass J.I."/>
            <person name="Rusch D."/>
            <person name="Podicherti R."/>
            <person name="Tsui H.-C.T."/>
            <person name="Winkler M.E."/>
        </authorList>
    </citation>
    <scope>NUCLEOTIDE SEQUENCE</scope>
</reference>
<sequence>MDIFENETRFDPLIELNHPLHKEKRSQLSRAWLNQESVNRGRSSLWIESCLLCKTSHYPYLKKEIITIFSGCNGIVPIAQVFYFFNIMGFARIGESIKVDYQIIRMAT</sequence>
<dbReference type="EMBL" id="UINC01051487">
    <property type="protein sequence ID" value="SVB65702.1"/>
    <property type="molecule type" value="Genomic_DNA"/>
</dbReference>
<name>A0A382FSW8_9ZZZZ</name>
<proteinExistence type="predicted"/>
<evidence type="ECO:0000313" key="1">
    <source>
        <dbReference type="EMBL" id="SVB65702.1"/>
    </source>
</evidence>
<gene>
    <name evidence="1" type="ORF">METZ01_LOCUS218556</name>
</gene>
<dbReference type="AlphaFoldDB" id="A0A382FSW8"/>
<protein>
    <submittedName>
        <fullName evidence="1">Uncharacterized protein</fullName>
    </submittedName>
</protein>